<gene>
    <name evidence="2" type="ORF">AAP_05974</name>
</gene>
<comment type="caution">
    <text evidence="2">The sequence shown here is derived from an EMBL/GenBank/DDBJ whole genome shotgun (WGS) entry which is preliminary data.</text>
</comment>
<feature type="compositionally biased region" description="Basic and acidic residues" evidence="1">
    <location>
        <begin position="302"/>
        <end position="313"/>
    </location>
</feature>
<feature type="compositionally biased region" description="Low complexity" evidence="1">
    <location>
        <begin position="117"/>
        <end position="131"/>
    </location>
</feature>
<protein>
    <recommendedName>
        <fullName evidence="4">Tafazzin</fullName>
    </recommendedName>
</protein>
<feature type="compositionally biased region" description="Basic and acidic residues" evidence="1">
    <location>
        <begin position="135"/>
        <end position="150"/>
    </location>
</feature>
<dbReference type="VEuPathDB" id="FungiDB:AAP_05974"/>
<accession>A0A167V4D7</accession>
<feature type="region of interest" description="Disordered" evidence="1">
    <location>
        <begin position="282"/>
        <end position="313"/>
    </location>
</feature>
<dbReference type="OrthoDB" id="193467at2759"/>
<name>A0A167V4D7_9EURO</name>
<organism evidence="2 3">
    <name type="scientific">Ascosphaera apis ARSEF 7405</name>
    <dbReference type="NCBI Taxonomy" id="392613"/>
    <lineage>
        <taxon>Eukaryota</taxon>
        <taxon>Fungi</taxon>
        <taxon>Dikarya</taxon>
        <taxon>Ascomycota</taxon>
        <taxon>Pezizomycotina</taxon>
        <taxon>Eurotiomycetes</taxon>
        <taxon>Eurotiomycetidae</taxon>
        <taxon>Onygenales</taxon>
        <taxon>Ascosphaeraceae</taxon>
        <taxon>Ascosphaera</taxon>
    </lineage>
</organism>
<evidence type="ECO:0000313" key="2">
    <source>
        <dbReference type="EMBL" id="KZZ87028.1"/>
    </source>
</evidence>
<evidence type="ECO:0000256" key="1">
    <source>
        <dbReference type="SAM" id="MobiDB-lite"/>
    </source>
</evidence>
<sequence length="577" mass="64267">MPSKHRQFKSPKPQPTVHPSLQSSSPRSSRSSSSARSRASSYASQPGVSTTPSVNDLISHLRRTQISSSAAAAASAAASISPAQRSLPPQLRNVLDIPDTPPPRPRARRSIGHVIVGRSRSAAPGPAAPRSWLNPRDRDRNDPALHGGNERGALRSARRRIWRFQRLPGTKFAAQDSLMHTVLKSMARRWDYHLVYDNVFLAELPDTLKQLLLSYVAYYTPHDVIEVGMKGLKPLFLDISADTGTFLDHSGVVRLDLENAIGRWISIRQLTREIKGWTEDSKAKGKIQEKTKSRPPIGVEAEEAKSEAQPKEAEAIPISWEDEVDTPTSTISTTTITKPVFSSRFSSLRYLSLANPHGLQSASWSSLLSLLPNVSRLTHLSLAYWPPPTLTTNSLRARIRHPTIPLSFQYSGTDIYSAYEGDWSEAASVLKKLSKATYCLKWLDLEGCMEWVDALTYGYSGEFTSSSSSEGELSGAEDGLIVRNGKIGPDWNGSWRMLEWLRLSVGWNPEDDAWAMDDTEVYALEQAKARHRELTTKAHSAGRRILDIRKQGKRKWVHISHGEDDDDEQQDETSSYI</sequence>
<reference evidence="2 3" key="1">
    <citation type="journal article" date="2016" name="Genome Biol. Evol.">
        <title>Divergent and convergent evolution of fungal pathogenicity.</title>
        <authorList>
            <person name="Shang Y."/>
            <person name="Xiao G."/>
            <person name="Zheng P."/>
            <person name="Cen K."/>
            <person name="Zhan S."/>
            <person name="Wang C."/>
        </authorList>
    </citation>
    <scope>NUCLEOTIDE SEQUENCE [LARGE SCALE GENOMIC DNA]</scope>
    <source>
        <strain evidence="2 3">ARSEF 7405</strain>
    </source>
</reference>
<feature type="compositionally biased region" description="Basic and acidic residues" evidence="1">
    <location>
        <begin position="282"/>
        <end position="292"/>
    </location>
</feature>
<dbReference type="EMBL" id="AZGZ01000040">
    <property type="protein sequence ID" value="KZZ87028.1"/>
    <property type="molecule type" value="Genomic_DNA"/>
</dbReference>
<proteinExistence type="predicted"/>
<feature type="region of interest" description="Disordered" evidence="1">
    <location>
        <begin position="557"/>
        <end position="577"/>
    </location>
</feature>
<dbReference type="Proteomes" id="UP000242877">
    <property type="component" value="Unassembled WGS sequence"/>
</dbReference>
<keyword evidence="3" id="KW-1185">Reference proteome</keyword>
<feature type="compositionally biased region" description="Low complexity" evidence="1">
    <location>
        <begin position="23"/>
        <end position="44"/>
    </location>
</feature>
<evidence type="ECO:0000313" key="3">
    <source>
        <dbReference type="Proteomes" id="UP000242877"/>
    </source>
</evidence>
<feature type="region of interest" description="Disordered" evidence="1">
    <location>
        <begin position="1"/>
        <end position="54"/>
    </location>
</feature>
<evidence type="ECO:0008006" key="4">
    <source>
        <dbReference type="Google" id="ProtNLM"/>
    </source>
</evidence>
<dbReference type="AlphaFoldDB" id="A0A167V4D7"/>
<feature type="region of interest" description="Disordered" evidence="1">
    <location>
        <begin position="80"/>
        <end position="150"/>
    </location>
</feature>